<gene>
    <name evidence="1" type="ORF">AXG55_14730</name>
</gene>
<dbReference type="Proteomes" id="UP000184731">
    <property type="component" value="Plasmid pnonnen2"/>
</dbReference>
<geneLocation type="plasmid" evidence="2">
    <name>pnonnen2</name>
</geneLocation>
<dbReference type="AlphaFoldDB" id="A0A1L4D4Z8"/>
<dbReference type="EMBL" id="CP017836">
    <property type="protein sequence ID" value="APJ05274.1"/>
    <property type="molecule type" value="Genomic_DNA"/>
</dbReference>
<evidence type="ECO:0000313" key="2">
    <source>
        <dbReference type="Proteomes" id="UP000184731"/>
    </source>
</evidence>
<keyword evidence="2" id="KW-1185">Reference proteome</keyword>
<dbReference type="KEGG" id="saqi:AXG55_14730"/>
<keyword evidence="1" id="KW-0614">Plasmid</keyword>
<accession>A0A1L4D4Z8</accession>
<name>A0A1L4D4Z8_9BACT</name>
<protein>
    <submittedName>
        <fullName evidence="1">Uncharacterized protein</fullName>
    </submittedName>
</protein>
<sequence length="93" mass="10828">MNIIDGKIEIVTKISKIPEPFNESNNEKSFLINNNNYSIKVSFPNKTFTRMQENASKFESWICAINGKIKNIEENIIELSEPTFQVFENKKKK</sequence>
<reference evidence="1 2" key="1">
    <citation type="submission" date="2016-10" db="EMBL/GenBank/DDBJ databases">
        <title>Silvanigrella aquatica sp. nov., isolated from a freshwater lake located in the Black Forest, Germany, description of Silvanigrellaceae fam. nov., Silvanigrellales ord. nov., reclassification of the order Bdellovibrionales in the class Oligoflexia, reclassification of the families Bacteriovoracaceae and Halobacteriovoraceae in the new order Bacteriovoracales ord. nov., and reclassification of the family Pseudobacteriovoracaceae in the order Oligoflexiales.</title>
        <authorList>
            <person name="Hahn M.W."/>
            <person name="Schmidt J."/>
            <person name="Koll U."/>
            <person name="Rohde M."/>
            <person name="Verbag S."/>
            <person name="Pitt A."/>
            <person name="Nakai R."/>
            <person name="Naganuma T."/>
            <person name="Lang E."/>
        </authorList>
    </citation>
    <scope>NUCLEOTIDE SEQUENCE [LARGE SCALE GENOMIC DNA]</scope>
    <source>
        <strain evidence="1 2">MWH-Nonnen-W8red</strain>
        <plasmid evidence="2">Plasmid pnonnen2</plasmid>
    </source>
</reference>
<proteinExistence type="predicted"/>
<organism evidence="1 2">
    <name type="scientific">Silvanigrella aquatica</name>
    <dbReference type="NCBI Taxonomy" id="1915309"/>
    <lineage>
        <taxon>Bacteria</taxon>
        <taxon>Pseudomonadati</taxon>
        <taxon>Bdellovibrionota</taxon>
        <taxon>Oligoflexia</taxon>
        <taxon>Silvanigrellales</taxon>
        <taxon>Silvanigrellaceae</taxon>
        <taxon>Silvanigrella</taxon>
    </lineage>
</organism>
<evidence type="ECO:0000313" key="1">
    <source>
        <dbReference type="EMBL" id="APJ05274.1"/>
    </source>
</evidence>
<dbReference type="RefSeq" id="WP_148698937.1">
    <property type="nucleotide sequence ID" value="NZ_CP017836.1"/>
</dbReference>